<dbReference type="Proteomes" id="UP000053820">
    <property type="component" value="Unassembled WGS sequence"/>
</dbReference>
<name>A0A0C9VWL7_9AGAM</name>
<sequence>MDVRVVYDTSASSSFKLHQPEDISPASSHIPLYAPTPRLTPAEDGPALILLSLLLANMRNCSLPLSRLCALDILLALSARLMDGLKLE</sequence>
<dbReference type="HOGENOM" id="CLU_2469383_0_0_1"/>
<accession>A0A0C9VWL7</accession>
<dbReference type="EMBL" id="KN840227">
    <property type="protein sequence ID" value="KIJ57613.1"/>
    <property type="molecule type" value="Genomic_DNA"/>
</dbReference>
<protein>
    <submittedName>
        <fullName evidence="1">Uncharacterized protein</fullName>
    </submittedName>
</protein>
<proteinExistence type="predicted"/>
<dbReference type="AlphaFoldDB" id="A0A0C9VWL7"/>
<reference evidence="1 2" key="1">
    <citation type="submission" date="2014-04" db="EMBL/GenBank/DDBJ databases">
        <title>Evolutionary Origins and Diversification of the Mycorrhizal Mutualists.</title>
        <authorList>
            <consortium name="DOE Joint Genome Institute"/>
            <consortium name="Mycorrhizal Genomics Consortium"/>
            <person name="Kohler A."/>
            <person name="Kuo A."/>
            <person name="Nagy L.G."/>
            <person name="Floudas D."/>
            <person name="Copeland A."/>
            <person name="Barry K.W."/>
            <person name="Cichocki N."/>
            <person name="Veneault-Fourrey C."/>
            <person name="LaButti K."/>
            <person name="Lindquist E.A."/>
            <person name="Lipzen A."/>
            <person name="Lundell T."/>
            <person name="Morin E."/>
            <person name="Murat C."/>
            <person name="Riley R."/>
            <person name="Ohm R."/>
            <person name="Sun H."/>
            <person name="Tunlid A."/>
            <person name="Henrissat B."/>
            <person name="Grigoriev I.V."/>
            <person name="Hibbett D.S."/>
            <person name="Martin F."/>
        </authorList>
    </citation>
    <scope>NUCLEOTIDE SEQUENCE [LARGE SCALE GENOMIC DNA]</scope>
    <source>
        <strain evidence="1 2">MD-312</strain>
    </source>
</reference>
<organism evidence="1 2">
    <name type="scientific">Hydnomerulius pinastri MD-312</name>
    <dbReference type="NCBI Taxonomy" id="994086"/>
    <lineage>
        <taxon>Eukaryota</taxon>
        <taxon>Fungi</taxon>
        <taxon>Dikarya</taxon>
        <taxon>Basidiomycota</taxon>
        <taxon>Agaricomycotina</taxon>
        <taxon>Agaricomycetes</taxon>
        <taxon>Agaricomycetidae</taxon>
        <taxon>Boletales</taxon>
        <taxon>Boletales incertae sedis</taxon>
        <taxon>Leucogyrophana</taxon>
    </lineage>
</organism>
<dbReference type="OrthoDB" id="242910at2759"/>
<gene>
    <name evidence="1" type="ORF">HYDPIDRAFT_34942</name>
</gene>
<evidence type="ECO:0000313" key="1">
    <source>
        <dbReference type="EMBL" id="KIJ57613.1"/>
    </source>
</evidence>
<evidence type="ECO:0000313" key="2">
    <source>
        <dbReference type="Proteomes" id="UP000053820"/>
    </source>
</evidence>
<keyword evidence="2" id="KW-1185">Reference proteome</keyword>